<evidence type="ECO:0000256" key="2">
    <source>
        <dbReference type="ARBA" id="ARBA00022679"/>
    </source>
</evidence>
<sequence>MQSLVSRCTVFPHNKPNLKMYSNCLYLSNRYSSVQCVVVPNNVNYKVEEEYQYSNLGLEKELIPKHVAIILDGSRRWLKAHDKPLTYEPFFQSNSLFADLCLKWGVSTATTFVYSYKNLQRGQDSNDLLFGQLERYLENNLGDFIRKGIRVRIIGERWLLPKSLQNIIKQVEDETMIKKDTRQLELMLAVCYSGTRDILEATRSICEKVKAGLIEPNSIDEVLFDQELWTRGASHPDLLIRTGGRLRVSDYLMWQLAQSELYSTQLCAPDFGEVEFLQALRSFQQRERTFGK</sequence>
<dbReference type="EC" id="2.5.1.-" evidence="3"/>
<dbReference type="Proteomes" id="UP000813463">
    <property type="component" value="Chromosome 6"/>
</dbReference>
<evidence type="ECO:0000256" key="3">
    <source>
        <dbReference type="RuleBase" id="RU363018"/>
    </source>
</evidence>
<dbReference type="GO" id="GO:0009409">
    <property type="term" value="P:response to cold"/>
    <property type="evidence" value="ECO:0000318"/>
    <property type="project" value="GO_Central"/>
</dbReference>
<evidence type="ECO:0000313" key="4">
    <source>
        <dbReference type="Proteomes" id="UP000813463"/>
    </source>
</evidence>
<dbReference type="GeneID" id="110798443"/>
<dbReference type="KEGG" id="soe:110798443"/>
<dbReference type="GO" id="GO:0009668">
    <property type="term" value="P:plastid membrane organization"/>
    <property type="evidence" value="ECO:0000318"/>
    <property type="project" value="GO_Central"/>
</dbReference>
<accession>A0A9R0J3G5</accession>
<dbReference type="HAMAP" id="MF_01139">
    <property type="entry name" value="ISPT"/>
    <property type="match status" value="1"/>
</dbReference>
<comment type="cofactor">
    <cofactor evidence="1">
        <name>Mg(2+)</name>
        <dbReference type="ChEBI" id="CHEBI:18420"/>
    </cofactor>
</comment>
<dbReference type="Pfam" id="PF01255">
    <property type="entry name" value="Prenyltransf"/>
    <property type="match status" value="1"/>
</dbReference>
<proteinExistence type="inferred from homology"/>
<dbReference type="AlphaFoldDB" id="A0A9R0J3G5"/>
<dbReference type="GO" id="GO:0045547">
    <property type="term" value="F:ditrans,polycis-polyprenyl diphosphate synthase [(2E,6E)-farnesyl diphosphate specific] activity"/>
    <property type="evidence" value="ECO:0007669"/>
    <property type="project" value="TreeGrafter"/>
</dbReference>
<dbReference type="InterPro" id="IPR018520">
    <property type="entry name" value="UPP_synth-like_CS"/>
</dbReference>
<evidence type="ECO:0000313" key="5">
    <source>
        <dbReference type="RefSeq" id="XP_021859310.2"/>
    </source>
</evidence>
<dbReference type="PANTHER" id="PTHR10291:SF0">
    <property type="entry name" value="DEHYDRODOLICHYL DIPHOSPHATE SYNTHASE 2"/>
    <property type="match status" value="1"/>
</dbReference>
<keyword evidence="4" id="KW-1185">Reference proteome</keyword>
<dbReference type="InterPro" id="IPR001441">
    <property type="entry name" value="UPP_synth-like"/>
</dbReference>
<name>A0A9R0J3G5_SPIOL</name>
<dbReference type="SUPFAM" id="SSF64005">
    <property type="entry name" value="Undecaprenyl diphosphate synthase"/>
    <property type="match status" value="1"/>
</dbReference>
<dbReference type="NCBIfam" id="TIGR00055">
    <property type="entry name" value="uppS"/>
    <property type="match status" value="1"/>
</dbReference>
<dbReference type="PANTHER" id="PTHR10291">
    <property type="entry name" value="DEHYDRODOLICHYL DIPHOSPHATE SYNTHASE FAMILY MEMBER"/>
    <property type="match status" value="1"/>
</dbReference>
<keyword evidence="2 3" id="KW-0808">Transferase</keyword>
<gene>
    <name evidence="5" type="primary">LOC110798443</name>
</gene>
<reference evidence="4" key="1">
    <citation type="journal article" date="2021" name="Nat. Commun.">
        <title>Genomic analyses provide insights into spinach domestication and the genetic basis of agronomic traits.</title>
        <authorList>
            <person name="Cai X."/>
            <person name="Sun X."/>
            <person name="Xu C."/>
            <person name="Sun H."/>
            <person name="Wang X."/>
            <person name="Ge C."/>
            <person name="Zhang Z."/>
            <person name="Wang Q."/>
            <person name="Fei Z."/>
            <person name="Jiao C."/>
            <person name="Wang Q."/>
        </authorList>
    </citation>
    <scope>NUCLEOTIDE SEQUENCE [LARGE SCALE GENOMIC DNA]</scope>
    <source>
        <strain evidence="4">cv. Varoflay</strain>
    </source>
</reference>
<protein>
    <recommendedName>
        <fullName evidence="3">Alkyl transferase</fullName>
        <ecNumber evidence="3">2.5.1.-</ecNumber>
    </recommendedName>
</protein>
<organism evidence="4 5">
    <name type="scientific">Spinacia oleracea</name>
    <name type="common">Spinach</name>
    <dbReference type="NCBI Taxonomy" id="3562"/>
    <lineage>
        <taxon>Eukaryota</taxon>
        <taxon>Viridiplantae</taxon>
        <taxon>Streptophyta</taxon>
        <taxon>Embryophyta</taxon>
        <taxon>Tracheophyta</taxon>
        <taxon>Spermatophyta</taxon>
        <taxon>Magnoliopsida</taxon>
        <taxon>eudicotyledons</taxon>
        <taxon>Gunneridae</taxon>
        <taxon>Pentapetalae</taxon>
        <taxon>Caryophyllales</taxon>
        <taxon>Chenopodiaceae</taxon>
        <taxon>Chenopodioideae</taxon>
        <taxon>Anserineae</taxon>
        <taxon>Spinacia</taxon>
    </lineage>
</organism>
<dbReference type="PROSITE" id="PS01066">
    <property type="entry name" value="UPP_SYNTHASE"/>
    <property type="match status" value="1"/>
</dbReference>
<dbReference type="Gene3D" id="3.40.1180.10">
    <property type="entry name" value="Decaprenyl diphosphate synthase-like"/>
    <property type="match status" value="1"/>
</dbReference>
<dbReference type="RefSeq" id="XP_021859310.2">
    <property type="nucleotide sequence ID" value="XM_022003618.2"/>
</dbReference>
<dbReference type="InterPro" id="IPR036424">
    <property type="entry name" value="UPP_synth-like_sf"/>
</dbReference>
<reference evidence="5" key="2">
    <citation type="submission" date="2025-08" db="UniProtKB">
        <authorList>
            <consortium name="RefSeq"/>
        </authorList>
    </citation>
    <scope>IDENTIFICATION</scope>
    <source>
        <tissue evidence="5">Leaf</tissue>
    </source>
</reference>
<dbReference type="GO" id="GO:0016094">
    <property type="term" value="P:polyprenol biosynthetic process"/>
    <property type="evidence" value="ECO:0000318"/>
    <property type="project" value="GO_Central"/>
</dbReference>
<evidence type="ECO:0000256" key="1">
    <source>
        <dbReference type="ARBA" id="ARBA00001946"/>
    </source>
</evidence>
<comment type="similarity">
    <text evidence="3">Belongs to the UPP synthase family.</text>
</comment>
<dbReference type="CDD" id="cd00475">
    <property type="entry name" value="Cis_IPPS"/>
    <property type="match status" value="1"/>
</dbReference>
<dbReference type="GO" id="GO:0009570">
    <property type="term" value="C:chloroplast stroma"/>
    <property type="evidence" value="ECO:0000318"/>
    <property type="project" value="GO_Central"/>
</dbReference>